<evidence type="ECO:0000256" key="6">
    <source>
        <dbReference type="SAM" id="MobiDB-lite"/>
    </source>
</evidence>
<feature type="compositionally biased region" description="Polar residues" evidence="6">
    <location>
        <begin position="589"/>
        <end position="601"/>
    </location>
</feature>
<protein>
    <submittedName>
        <fullName evidence="8">Rhizoctonia solani AG1-IB WGS project CAOJ00000000 data, isolate 7/3/14, contig 23533</fullName>
    </submittedName>
</protein>
<dbReference type="InterPro" id="IPR008906">
    <property type="entry name" value="HATC_C_dom"/>
</dbReference>
<keyword evidence="3" id="KW-0863">Zinc-finger</keyword>
<gene>
    <name evidence="8" type="ORF">BN14_11374</name>
</gene>
<dbReference type="Proteomes" id="UP000012065">
    <property type="component" value="Unassembled WGS sequence"/>
</dbReference>
<keyword evidence="4" id="KW-0862">Zinc</keyword>
<organism evidence="8 9">
    <name type="scientific">Thanatephorus cucumeris (strain AG1-IB / isolate 7/3/14)</name>
    <name type="common">Lettuce bottom rot fungus</name>
    <name type="synonym">Rhizoctonia solani</name>
    <dbReference type="NCBI Taxonomy" id="1108050"/>
    <lineage>
        <taxon>Eukaryota</taxon>
        <taxon>Fungi</taxon>
        <taxon>Dikarya</taxon>
        <taxon>Basidiomycota</taxon>
        <taxon>Agaricomycotina</taxon>
        <taxon>Agaricomycetes</taxon>
        <taxon>Cantharellales</taxon>
        <taxon>Ceratobasidiaceae</taxon>
        <taxon>Rhizoctonia</taxon>
        <taxon>Rhizoctonia solani AG-1</taxon>
    </lineage>
</organism>
<dbReference type="GO" id="GO:0005634">
    <property type="term" value="C:nucleus"/>
    <property type="evidence" value="ECO:0007669"/>
    <property type="project" value="UniProtKB-SubCell"/>
</dbReference>
<dbReference type="PANTHER" id="PTHR46481">
    <property type="entry name" value="ZINC FINGER BED DOMAIN-CONTAINING PROTEIN 4"/>
    <property type="match status" value="1"/>
</dbReference>
<dbReference type="InterPro" id="IPR052035">
    <property type="entry name" value="ZnF_BED_domain_contain"/>
</dbReference>
<sequence length="777" mass="88315">MRGLEASTNLQNLTPIHQIEIARRAAASLPVPYHVDGQAEAAKRVQAARAVDCWALTTGEEREEEPSPEVKVCLQEDDLKRCEAIQADLRKPQTSRIRCIECLKLGKWRVWKNNHNGGVAQHIRNHLTKEHRFAYLAMCERINYIPPNVSALKSPDNNVNEPLTAEGILRYLTEWFAEDDISFNMVSHSGFRRFINYIGQGKVTAKDLPDRHTISAKAAALSVEAKERIKKEIKHARGRVSCTTDLWRQVNRLIAFRVIEGSHTGGHLAETFFEVMEEFGIVHKLGWITMDNASNNDTMMTELQDYMVTRGMDFDRHGNRLRQVFLLCFPHVVNLAVQDILGALVASAANYRDLLSQQGYELENHPELNEYLSALSSELLNRIRRTITCLRRNQRRQGLRRTILDGNNDKSWYLKVLELKLDCPTRWSSSRDMIERLLYLYPAVSRYIASDPALAEYAITHADYEALHDILTILNFAHRTQELLSSDKIPTLAFAIPLYHALIDQWTQLQDTLPVLSNALDAGIKKINVYLDKTRSSPVHIVAMALNPSIRYEWFDRISPSEGQKARVIVKQHMLRCLEEQQDERSEGSILTSNPSQGTAETATRRLNIGYSNLLASGVETRVASRSFPLLKRTGIASSTTQRPTPNRTLNEATIELEHRKFEEDPVITSEELNGLTHIDYWLARSDELPMIYRVALDVLPAQASSVSSERIFSSSKLTCTQHRNHISAPNVEALQILKHSLRSERDTSVFDARESLDFMSHHRDDFAGDGVIVTVD</sequence>
<comment type="subcellular location">
    <subcellularLocation>
        <location evidence="1">Nucleus</location>
    </subcellularLocation>
</comment>
<comment type="caution">
    <text evidence="8">The sequence shown here is derived from an EMBL/GenBank/DDBJ whole genome shotgun (WGS) entry which is preliminary data.</text>
</comment>
<evidence type="ECO:0000313" key="9">
    <source>
        <dbReference type="Proteomes" id="UP000012065"/>
    </source>
</evidence>
<dbReference type="GO" id="GO:0046983">
    <property type="term" value="F:protein dimerization activity"/>
    <property type="evidence" value="ECO:0007669"/>
    <property type="project" value="InterPro"/>
</dbReference>
<dbReference type="PANTHER" id="PTHR46481:SF10">
    <property type="entry name" value="ZINC FINGER BED DOMAIN-CONTAINING PROTEIN 39"/>
    <property type="match status" value="1"/>
</dbReference>
<keyword evidence="2" id="KW-0479">Metal-binding</keyword>
<dbReference type="HOGENOM" id="CLU_009123_6_3_1"/>
<evidence type="ECO:0000259" key="7">
    <source>
        <dbReference type="Pfam" id="PF05699"/>
    </source>
</evidence>
<keyword evidence="5" id="KW-0539">Nucleus</keyword>
<evidence type="ECO:0000256" key="5">
    <source>
        <dbReference type="ARBA" id="ARBA00023242"/>
    </source>
</evidence>
<accession>M5CDK8</accession>
<dbReference type="AlphaFoldDB" id="M5CDK8"/>
<feature type="domain" description="HAT C-terminal dimerisation" evidence="7">
    <location>
        <begin position="663"/>
        <end position="740"/>
    </location>
</feature>
<evidence type="ECO:0000256" key="1">
    <source>
        <dbReference type="ARBA" id="ARBA00004123"/>
    </source>
</evidence>
<evidence type="ECO:0000313" key="8">
    <source>
        <dbReference type="EMBL" id="CCO37220.1"/>
    </source>
</evidence>
<name>M5CDK8_THACB</name>
<dbReference type="GO" id="GO:0008270">
    <property type="term" value="F:zinc ion binding"/>
    <property type="evidence" value="ECO:0007669"/>
    <property type="project" value="UniProtKB-KW"/>
</dbReference>
<dbReference type="InterPro" id="IPR012337">
    <property type="entry name" value="RNaseH-like_sf"/>
</dbReference>
<proteinExistence type="predicted"/>
<evidence type="ECO:0000256" key="2">
    <source>
        <dbReference type="ARBA" id="ARBA00022723"/>
    </source>
</evidence>
<dbReference type="SUPFAM" id="SSF53098">
    <property type="entry name" value="Ribonuclease H-like"/>
    <property type="match status" value="1"/>
</dbReference>
<evidence type="ECO:0000256" key="4">
    <source>
        <dbReference type="ARBA" id="ARBA00022833"/>
    </source>
</evidence>
<feature type="region of interest" description="Disordered" evidence="6">
    <location>
        <begin position="581"/>
        <end position="601"/>
    </location>
</feature>
<evidence type="ECO:0000256" key="3">
    <source>
        <dbReference type="ARBA" id="ARBA00022771"/>
    </source>
</evidence>
<dbReference type="Pfam" id="PF05699">
    <property type="entry name" value="Dimer_Tnp_hAT"/>
    <property type="match status" value="1"/>
</dbReference>
<dbReference type="EMBL" id="CAOJ01016923">
    <property type="protein sequence ID" value="CCO37220.1"/>
    <property type="molecule type" value="Genomic_DNA"/>
</dbReference>
<reference evidence="8 9" key="1">
    <citation type="journal article" date="2013" name="J. Biotechnol.">
        <title>Establishment and interpretation of the genome sequence of the phytopathogenic fungus Rhizoctonia solani AG1-IB isolate 7/3/14.</title>
        <authorList>
            <person name="Wibberg D.W."/>
            <person name="Jelonek L.J."/>
            <person name="Rupp O.R."/>
            <person name="Hennig M.H."/>
            <person name="Eikmeyer F.E."/>
            <person name="Goesmann A.G."/>
            <person name="Hartmann A.H."/>
            <person name="Borriss R.B."/>
            <person name="Grosch R.G."/>
            <person name="Puehler A.P."/>
            <person name="Schlueter A.S."/>
        </authorList>
    </citation>
    <scope>NUCLEOTIDE SEQUENCE [LARGE SCALE GENOMIC DNA]</scope>
    <source>
        <strain evidence="9">AG1-IB / isolate 7/3/14</strain>
    </source>
</reference>